<feature type="transmembrane region" description="Helical" evidence="6">
    <location>
        <begin position="64"/>
        <end position="81"/>
    </location>
</feature>
<dbReference type="InterPro" id="IPR036259">
    <property type="entry name" value="MFS_trans_sf"/>
</dbReference>
<dbReference type="Gene3D" id="1.20.1250.20">
    <property type="entry name" value="MFS general substrate transporter like domains"/>
    <property type="match status" value="1"/>
</dbReference>
<keyword evidence="3 6" id="KW-0812">Transmembrane</keyword>
<feature type="transmembrane region" description="Helical" evidence="6">
    <location>
        <begin position="87"/>
        <end position="106"/>
    </location>
</feature>
<dbReference type="GO" id="GO:0005886">
    <property type="term" value="C:plasma membrane"/>
    <property type="evidence" value="ECO:0007669"/>
    <property type="project" value="UniProtKB-SubCell"/>
</dbReference>
<dbReference type="Pfam" id="PF07690">
    <property type="entry name" value="MFS_1"/>
    <property type="match status" value="1"/>
</dbReference>
<name>A0A6J6KAV6_9ZZZZ</name>
<feature type="transmembrane region" description="Helical" evidence="6">
    <location>
        <begin position="227"/>
        <end position="249"/>
    </location>
</feature>
<evidence type="ECO:0000256" key="5">
    <source>
        <dbReference type="ARBA" id="ARBA00023136"/>
    </source>
</evidence>
<evidence type="ECO:0000256" key="1">
    <source>
        <dbReference type="ARBA" id="ARBA00004651"/>
    </source>
</evidence>
<feature type="transmembrane region" description="Helical" evidence="6">
    <location>
        <begin position="33"/>
        <end position="52"/>
    </location>
</feature>
<feature type="transmembrane region" description="Helical" evidence="6">
    <location>
        <begin position="127"/>
        <end position="149"/>
    </location>
</feature>
<organism evidence="7">
    <name type="scientific">freshwater metagenome</name>
    <dbReference type="NCBI Taxonomy" id="449393"/>
    <lineage>
        <taxon>unclassified sequences</taxon>
        <taxon>metagenomes</taxon>
        <taxon>ecological metagenomes</taxon>
    </lineage>
</organism>
<keyword evidence="5 6" id="KW-0472">Membrane</keyword>
<feature type="transmembrane region" description="Helical" evidence="6">
    <location>
        <begin position="155"/>
        <end position="173"/>
    </location>
</feature>
<dbReference type="InterPro" id="IPR011701">
    <property type="entry name" value="MFS"/>
</dbReference>
<protein>
    <submittedName>
        <fullName evidence="7">Unannotated protein</fullName>
    </submittedName>
</protein>
<feature type="transmembrane region" description="Helical" evidence="6">
    <location>
        <begin position="201"/>
        <end position="221"/>
    </location>
</feature>
<accession>A0A6J6KAV6</accession>
<dbReference type="GO" id="GO:0022857">
    <property type="term" value="F:transmembrane transporter activity"/>
    <property type="evidence" value="ECO:0007669"/>
    <property type="project" value="InterPro"/>
</dbReference>
<evidence type="ECO:0000313" key="7">
    <source>
        <dbReference type="EMBL" id="CAB4645465.1"/>
    </source>
</evidence>
<evidence type="ECO:0000256" key="3">
    <source>
        <dbReference type="ARBA" id="ARBA00022692"/>
    </source>
</evidence>
<reference evidence="7" key="1">
    <citation type="submission" date="2020-05" db="EMBL/GenBank/DDBJ databases">
        <authorList>
            <person name="Chiriac C."/>
            <person name="Salcher M."/>
            <person name="Ghai R."/>
            <person name="Kavagutti S V."/>
        </authorList>
    </citation>
    <scope>NUCLEOTIDE SEQUENCE</scope>
</reference>
<feature type="transmembrane region" description="Helical" evidence="6">
    <location>
        <begin position="261"/>
        <end position="292"/>
    </location>
</feature>
<comment type="subcellular location">
    <subcellularLocation>
        <location evidence="1">Cell membrane</location>
        <topology evidence="1">Multi-pass membrane protein</topology>
    </subcellularLocation>
</comment>
<gene>
    <name evidence="7" type="ORF">UFOPK2166_00508</name>
</gene>
<keyword evidence="4 6" id="KW-1133">Transmembrane helix</keyword>
<dbReference type="PANTHER" id="PTHR23513:SF18">
    <property type="entry name" value="INTEGRAL MEMBRANE PROTEIN"/>
    <property type="match status" value="1"/>
</dbReference>
<dbReference type="PANTHER" id="PTHR23513">
    <property type="entry name" value="INTEGRAL MEMBRANE EFFLUX PROTEIN-RELATED"/>
    <property type="match status" value="1"/>
</dbReference>
<sequence>MHGAIVAGEAALAVSLADSLFLSVSPDAARSKVLLFLVFSFTPFIVLSGLIGPFLDKVPGGRRLTVVAVAVLRAIVVLMMIRWFDSLVLFPLAFASLVLAKVYAVSRSAMMPMVVRSDNELMAANGRIGRLTGIMGFVAGGPAALLHLIDSRVSLGASALAFLIASVLAFTMLPRTAAAPNRASSLEQEELHRPAITRARFAIGSLRVTSGFMLLHLAFWLRDQKAGTAWFGLALAVGSASTLVANSLGSFIKRMKLSEHSVLVGSLGIVAFVGWVAAYFGSITAGIVLVGVVNGFGATGKLAFDSIVQSNAPDANRSRAFAKYETRNQLAQVAGGLVAVVLLPSGALGFAMVGIYATLACAYYFYKY</sequence>
<dbReference type="SUPFAM" id="SSF103473">
    <property type="entry name" value="MFS general substrate transporter"/>
    <property type="match status" value="1"/>
</dbReference>
<dbReference type="EMBL" id="CAEZWB010000048">
    <property type="protein sequence ID" value="CAB4645465.1"/>
    <property type="molecule type" value="Genomic_DNA"/>
</dbReference>
<keyword evidence="2" id="KW-1003">Cell membrane</keyword>
<dbReference type="AlphaFoldDB" id="A0A6J6KAV6"/>
<evidence type="ECO:0000256" key="2">
    <source>
        <dbReference type="ARBA" id="ARBA00022475"/>
    </source>
</evidence>
<feature type="transmembrane region" description="Helical" evidence="6">
    <location>
        <begin position="333"/>
        <end position="366"/>
    </location>
</feature>
<evidence type="ECO:0000256" key="6">
    <source>
        <dbReference type="SAM" id="Phobius"/>
    </source>
</evidence>
<evidence type="ECO:0000256" key="4">
    <source>
        <dbReference type="ARBA" id="ARBA00022989"/>
    </source>
</evidence>
<proteinExistence type="predicted"/>